<dbReference type="EMBL" id="JAXCLA010000001">
    <property type="protein sequence ID" value="MDY0743301.1"/>
    <property type="molecule type" value="Genomic_DNA"/>
</dbReference>
<organism evidence="2 3">
    <name type="scientific">Roseateles agri</name>
    <dbReference type="NCBI Taxonomy" id="3098619"/>
    <lineage>
        <taxon>Bacteria</taxon>
        <taxon>Pseudomonadati</taxon>
        <taxon>Pseudomonadota</taxon>
        <taxon>Betaproteobacteria</taxon>
        <taxon>Burkholderiales</taxon>
        <taxon>Sphaerotilaceae</taxon>
        <taxon>Roseateles</taxon>
    </lineage>
</organism>
<dbReference type="RefSeq" id="WP_320421167.1">
    <property type="nucleotide sequence ID" value="NZ_JAXCLA010000001.1"/>
</dbReference>
<accession>A0ABU5DAI8</accession>
<protein>
    <submittedName>
        <fullName evidence="2">TIGR02270 family protein</fullName>
    </submittedName>
</protein>
<reference evidence="2 3" key="1">
    <citation type="submission" date="2023-11" db="EMBL/GenBank/DDBJ databases">
        <title>Paucibacter sp. nov., isolated from fresh soil in Korea.</title>
        <authorList>
            <person name="Le N.T.T."/>
        </authorList>
    </citation>
    <scope>NUCLEOTIDE SEQUENCE [LARGE SCALE GENOMIC DNA]</scope>
    <source>
        <strain evidence="2 3">R3-3</strain>
    </source>
</reference>
<evidence type="ECO:0000256" key="1">
    <source>
        <dbReference type="SAM" id="MobiDB-lite"/>
    </source>
</evidence>
<feature type="region of interest" description="Disordered" evidence="1">
    <location>
        <begin position="313"/>
        <end position="336"/>
    </location>
</feature>
<gene>
    <name evidence="2" type="ORF">SNE35_02230</name>
</gene>
<evidence type="ECO:0000313" key="3">
    <source>
        <dbReference type="Proteomes" id="UP001285263"/>
    </source>
</evidence>
<proteinExistence type="predicted"/>
<name>A0ABU5DAI8_9BURK</name>
<dbReference type="Proteomes" id="UP001285263">
    <property type="component" value="Unassembled WGS sequence"/>
</dbReference>
<dbReference type="NCBIfam" id="TIGR02270">
    <property type="entry name" value="TIGR02270 family protein"/>
    <property type="match status" value="1"/>
</dbReference>
<dbReference type="InterPro" id="IPR011959">
    <property type="entry name" value="CHP02270"/>
</dbReference>
<evidence type="ECO:0000313" key="2">
    <source>
        <dbReference type="EMBL" id="MDY0743301.1"/>
    </source>
</evidence>
<feature type="compositionally biased region" description="Acidic residues" evidence="1">
    <location>
        <begin position="325"/>
        <end position="336"/>
    </location>
</feature>
<keyword evidence="3" id="KW-1185">Reference proteome</keyword>
<sequence length="421" mass="45536">MSASALSRPPIPVVVHQHAEESAMLRHVRSVLVRAPHVRLRHLRRLDDRIAAHLDGLAVAGRYGTQVCTAQLERVGAGEVFACAVRAIDERDDAALQRLIALGNAFPDAKRGLLSAFGWVSAQDLQGLVGTLLTAPDAARRELGIAACRLHRVDPGPALSTALRHEDAGLRSAALRAAAELGRVDLLEAVLWHTDEQAAEAARAACLLGEHGASLTLLEAAARAGDDPARQLLLLAADFSEASALLRQLARAAPPDAMPQRRRIIRACGWLGDTRFVPWLIELMVDDGQARLAGEAFSLITGADLAALDLERKPPEGARMGPSEDPNDDDVSLDEDESLPWPEQALVLRWWQANATRMPATARCFMGAPPSPAHCRQVLREGTQRQRFIAAQHACLLTPGLPLFPVCEPAWRQARRLAAMT</sequence>
<comment type="caution">
    <text evidence="2">The sequence shown here is derived from an EMBL/GenBank/DDBJ whole genome shotgun (WGS) entry which is preliminary data.</text>
</comment>